<dbReference type="AlphaFoldDB" id="A0A4R6M613"/>
<reference evidence="1 2" key="1">
    <citation type="submission" date="2019-03" db="EMBL/GenBank/DDBJ databases">
        <title>Genomic Encyclopedia of Type Strains, Phase III (KMG-III): the genomes of soil and plant-associated and newly described type strains.</title>
        <authorList>
            <person name="Whitman W."/>
        </authorList>
    </citation>
    <scope>NUCLEOTIDE SEQUENCE [LARGE SCALE GENOMIC DNA]</scope>
    <source>
        <strain evidence="1 2">CECT 7378</strain>
    </source>
</reference>
<dbReference type="EMBL" id="SNXC01000013">
    <property type="protein sequence ID" value="TDO96694.1"/>
    <property type="molecule type" value="Genomic_DNA"/>
</dbReference>
<dbReference type="InterPro" id="IPR010667">
    <property type="entry name" value="Phage_T4_Gp19"/>
</dbReference>
<protein>
    <submittedName>
        <fullName evidence="1">Phage tail-like protein</fullName>
    </submittedName>
</protein>
<dbReference type="Pfam" id="PF06841">
    <property type="entry name" value="Phage_T4_gp19"/>
    <property type="match status" value="1"/>
</dbReference>
<dbReference type="RefSeq" id="WP_133504203.1">
    <property type="nucleotide sequence ID" value="NZ_SNXC01000013.1"/>
</dbReference>
<dbReference type="OrthoDB" id="9790161at2"/>
<name>A0A4R6M613_9GAMM</name>
<evidence type="ECO:0000313" key="2">
    <source>
        <dbReference type="Proteomes" id="UP000294656"/>
    </source>
</evidence>
<accession>A0A4R6M613</accession>
<organism evidence="1 2">
    <name type="scientific">Marinomonas balearica</name>
    <dbReference type="NCBI Taxonomy" id="491947"/>
    <lineage>
        <taxon>Bacteria</taxon>
        <taxon>Pseudomonadati</taxon>
        <taxon>Pseudomonadota</taxon>
        <taxon>Gammaproteobacteria</taxon>
        <taxon>Oceanospirillales</taxon>
        <taxon>Oceanospirillaceae</taxon>
        <taxon>Marinomonas</taxon>
    </lineage>
</organism>
<keyword evidence="2" id="KW-1185">Reference proteome</keyword>
<evidence type="ECO:0000313" key="1">
    <source>
        <dbReference type="EMBL" id="TDO96694.1"/>
    </source>
</evidence>
<gene>
    <name evidence="1" type="ORF">DFP79_2457</name>
</gene>
<dbReference type="Proteomes" id="UP000294656">
    <property type="component" value="Unassembled WGS sequence"/>
</dbReference>
<dbReference type="GO" id="GO:0005198">
    <property type="term" value="F:structural molecule activity"/>
    <property type="evidence" value="ECO:0007669"/>
    <property type="project" value="InterPro"/>
</dbReference>
<proteinExistence type="predicted"/>
<sequence length="220" mass="24258">MSTSNDYPIVGYRFMVVIFSTGVPNPIDIRFKEVSGLKMSRTISREGQMTTLASELPQQTLTLKRGVMLNASPLVISQLVQSGVWGTRMLSKDLLVSVLDEQDTPINSWMINNAYLSSWSWDGVNGDAKDVLIETMEFSYSSLIYMPVDKPAFVDDLAAKASKAVKTVKETVVSKVKEGVEVIEDEVDEVIDEVSDVIEEVSDVIEEEIEGAVEGASIPR</sequence>
<comment type="caution">
    <text evidence="1">The sequence shown here is derived from an EMBL/GenBank/DDBJ whole genome shotgun (WGS) entry which is preliminary data.</text>
</comment>